<accession>A0ABZ2EV74</accession>
<dbReference type="InterPro" id="IPR050598">
    <property type="entry name" value="AminoAcid_Transporter"/>
</dbReference>
<evidence type="ECO:0000256" key="5">
    <source>
        <dbReference type="SAM" id="Phobius"/>
    </source>
</evidence>
<dbReference type="Proteomes" id="UP001348492">
    <property type="component" value="Chromosome"/>
</dbReference>
<keyword evidence="7" id="KW-1185">Reference proteome</keyword>
<evidence type="ECO:0000313" key="7">
    <source>
        <dbReference type="Proteomes" id="UP001348492"/>
    </source>
</evidence>
<feature type="transmembrane region" description="Helical" evidence="5">
    <location>
        <begin position="118"/>
        <end position="139"/>
    </location>
</feature>
<dbReference type="RefSeq" id="WP_018590708.1">
    <property type="nucleotide sequence ID" value="NZ_CP117523.1"/>
</dbReference>
<feature type="transmembrane region" description="Helical" evidence="5">
    <location>
        <begin position="350"/>
        <end position="371"/>
    </location>
</feature>
<feature type="transmembrane region" description="Helical" evidence="5">
    <location>
        <begin position="327"/>
        <end position="344"/>
    </location>
</feature>
<name>A0ABZ2EV74_9FIRM</name>
<evidence type="ECO:0000256" key="1">
    <source>
        <dbReference type="ARBA" id="ARBA00004141"/>
    </source>
</evidence>
<feature type="transmembrane region" description="Helical" evidence="5">
    <location>
        <begin position="276"/>
        <end position="298"/>
    </location>
</feature>
<protein>
    <submittedName>
        <fullName evidence="6">Serine/threonine exchanger SteT</fullName>
    </submittedName>
</protein>
<feature type="transmembrane region" description="Helical" evidence="5">
    <location>
        <begin position="91"/>
        <end position="112"/>
    </location>
</feature>
<keyword evidence="4 5" id="KW-0472">Membrane</keyword>
<evidence type="ECO:0000256" key="2">
    <source>
        <dbReference type="ARBA" id="ARBA00022692"/>
    </source>
</evidence>
<evidence type="ECO:0000313" key="6">
    <source>
        <dbReference type="EMBL" id="WWD83821.1"/>
    </source>
</evidence>
<dbReference type="Gene3D" id="1.20.1740.10">
    <property type="entry name" value="Amino acid/polyamine transporter I"/>
    <property type="match status" value="1"/>
</dbReference>
<feature type="transmembrane region" description="Helical" evidence="5">
    <location>
        <begin position="417"/>
        <end position="436"/>
    </location>
</feature>
<feature type="transmembrane region" description="Helical" evidence="5">
    <location>
        <begin position="231"/>
        <end position="256"/>
    </location>
</feature>
<dbReference type="PANTHER" id="PTHR11785:SF512">
    <property type="entry name" value="SOBREMESA, ISOFORM B"/>
    <property type="match status" value="1"/>
</dbReference>
<feature type="transmembrane region" description="Helical" evidence="5">
    <location>
        <begin position="391"/>
        <end position="411"/>
    </location>
</feature>
<keyword evidence="2 5" id="KW-0812">Transmembrane</keyword>
<comment type="subcellular location">
    <subcellularLocation>
        <location evidence="1">Membrane</location>
        <topology evidence="1">Multi-pass membrane protein</topology>
    </subcellularLocation>
</comment>
<evidence type="ECO:0000256" key="3">
    <source>
        <dbReference type="ARBA" id="ARBA00022989"/>
    </source>
</evidence>
<feature type="transmembrane region" description="Helical" evidence="5">
    <location>
        <begin position="9"/>
        <end position="29"/>
    </location>
</feature>
<organism evidence="6 7">
    <name type="scientific">Terrisporobacter glycolicus ATCC 14880 = DSM 1288</name>
    <dbReference type="NCBI Taxonomy" id="1121315"/>
    <lineage>
        <taxon>Bacteria</taxon>
        <taxon>Bacillati</taxon>
        <taxon>Bacillota</taxon>
        <taxon>Clostridia</taxon>
        <taxon>Peptostreptococcales</taxon>
        <taxon>Peptostreptococcaceae</taxon>
        <taxon>Terrisporobacter</taxon>
    </lineage>
</organism>
<feature type="transmembrane region" description="Helical" evidence="5">
    <location>
        <begin position="49"/>
        <end position="70"/>
    </location>
</feature>
<gene>
    <name evidence="6" type="primary">steT_2</name>
    <name evidence="6" type="ORF">TEGL_22360</name>
</gene>
<evidence type="ECO:0000256" key="4">
    <source>
        <dbReference type="ARBA" id="ARBA00023136"/>
    </source>
</evidence>
<dbReference type="Pfam" id="PF13520">
    <property type="entry name" value="AA_permease_2"/>
    <property type="match status" value="1"/>
</dbReference>
<keyword evidence="3 5" id="KW-1133">Transmembrane helix</keyword>
<feature type="transmembrane region" description="Helical" evidence="5">
    <location>
        <begin position="192"/>
        <end position="210"/>
    </location>
</feature>
<proteinExistence type="predicted"/>
<dbReference type="PANTHER" id="PTHR11785">
    <property type="entry name" value="AMINO ACID TRANSPORTER"/>
    <property type="match status" value="1"/>
</dbReference>
<sequence>MGQNLQKNLGLSAALSTVIGMVIGAGVFFKPQAVYTLTGGAPGLGILSWILAGILTIAGGLTAAEVSAAIPKTGGMMVYIEEIYGEKLGFLTGWMQSVLFFPAMIAALSVMFGQQVAYLFGNPSLSLPFTIGVIVFLAFMNNLGSKTSGTIQTVSTICKLIPLIILMILGFVKGNPSSASIMTPMVGEGVSPMGIVGQLMIAVLFAYDGWMNVGAIAGEMKNPGKDLPRAIVGGLTAVMSVYIIINIAYLCVLPANTLATFDSPASAVAEVILGPIGGKLITCGILISLFGCVNGYILTGSRSLYTLGVKELIPGSKFIKKLNKQDTPAYAIGVIVVLSVIYSLSGQFNLLTDLAMFSVWAFYVLTFYGVIKLRKDNPNLHRPYKVPMYPFIPILAMSGGLFVILNQLLFAGSSNRALAIGSVLITLLGLPIYNHFNKLKEINFKSRKIV</sequence>
<reference evidence="6 7" key="1">
    <citation type="journal article" date="2023" name="PLoS ONE">
        <title>Genome-based metabolic and phylogenomic analysis of three Terrisporobacter species.</title>
        <authorList>
            <person name="Boer T."/>
            <person name="Bengelsdorf F.R."/>
            <person name="Bomeke M."/>
            <person name="Daniel R."/>
            <person name="Poehlein A."/>
        </authorList>
    </citation>
    <scope>NUCLEOTIDE SEQUENCE [LARGE SCALE GENOMIC DNA]</scope>
    <source>
        <strain evidence="6 7">DSM 1288</strain>
    </source>
</reference>
<dbReference type="InterPro" id="IPR002293">
    <property type="entry name" value="AA/rel_permease1"/>
</dbReference>
<dbReference type="PIRSF" id="PIRSF006060">
    <property type="entry name" value="AA_transporter"/>
    <property type="match status" value="1"/>
</dbReference>
<dbReference type="EMBL" id="CP117523">
    <property type="protein sequence ID" value="WWD83821.1"/>
    <property type="molecule type" value="Genomic_DNA"/>
</dbReference>
<feature type="transmembrane region" description="Helical" evidence="5">
    <location>
        <begin position="151"/>
        <end position="172"/>
    </location>
</feature>